<organism evidence="2">
    <name type="scientific">marine metagenome</name>
    <dbReference type="NCBI Taxonomy" id="408172"/>
    <lineage>
        <taxon>unclassified sequences</taxon>
        <taxon>metagenomes</taxon>
        <taxon>ecological metagenomes</taxon>
    </lineage>
</organism>
<dbReference type="PANTHER" id="PTHR42717">
    <property type="entry name" value="DIHYDROOROTASE-RELATED"/>
    <property type="match status" value="1"/>
</dbReference>
<feature type="domain" description="Amidohydrolase-related" evidence="1">
    <location>
        <begin position="59"/>
        <end position="357"/>
    </location>
</feature>
<dbReference type="InterPro" id="IPR011059">
    <property type="entry name" value="Metal-dep_hydrolase_composite"/>
</dbReference>
<sequence>MQNYSNSYDLVISGGRVLDPANNIDAKLDIAVSKGKIAAVEANIGTTNTERVVEAKGLVVTPGLIDLHTHASAGMRKPFNEEFLVTPDTAGVSAGVTTIVDAGSTGALNVGGLVNYVEPEAKTRVLALINIGSMGVANLPEVKSIDDINHDAAVDAIQSSAIVVGVKARMVTPGITALGINLPKAAKAIATETGTLMMVHVGDIAGQDESAPEITSTLLTEIMTKGDVVTHTLSGEIGSLLAEGTLIPEAMQARENGVYFDIGVGGGNFSFDSARKIIDAGFIPDTISSDITAASRFAGPVFSLTECMGKVMTLGITFEQAIEMTTSKPAHILGMASELGSLSIGSNADISILDLVNGDFAFHARSGPDGKGTEAIRPVMSVRDGLPMPLDHGPRPWGWLPTSSR</sequence>
<dbReference type="AlphaFoldDB" id="A0A381UZU9"/>
<reference evidence="2" key="1">
    <citation type="submission" date="2018-05" db="EMBL/GenBank/DDBJ databases">
        <authorList>
            <person name="Lanie J.A."/>
            <person name="Ng W.-L."/>
            <person name="Kazmierczak K.M."/>
            <person name="Andrzejewski T.M."/>
            <person name="Davidsen T.M."/>
            <person name="Wayne K.J."/>
            <person name="Tettelin H."/>
            <person name="Glass J.I."/>
            <person name="Rusch D."/>
            <person name="Podicherti R."/>
            <person name="Tsui H.-C.T."/>
            <person name="Winkler M.E."/>
        </authorList>
    </citation>
    <scope>NUCLEOTIDE SEQUENCE</scope>
</reference>
<dbReference type="EMBL" id="UINC01007404">
    <property type="protein sequence ID" value="SVA33128.1"/>
    <property type="molecule type" value="Genomic_DNA"/>
</dbReference>
<dbReference type="Pfam" id="PF01979">
    <property type="entry name" value="Amidohydro_1"/>
    <property type="match status" value="1"/>
</dbReference>
<accession>A0A381UZU9</accession>
<dbReference type="GO" id="GO:0019213">
    <property type="term" value="F:deacetylase activity"/>
    <property type="evidence" value="ECO:0007669"/>
    <property type="project" value="InterPro"/>
</dbReference>
<dbReference type="PANTHER" id="PTHR42717:SF1">
    <property type="entry name" value="IMIDAZOLONEPROPIONASE AND RELATED AMIDOHYDROLASES"/>
    <property type="match status" value="1"/>
</dbReference>
<dbReference type="GO" id="GO:0016810">
    <property type="term" value="F:hydrolase activity, acting on carbon-nitrogen (but not peptide) bonds"/>
    <property type="evidence" value="ECO:0007669"/>
    <property type="project" value="InterPro"/>
</dbReference>
<name>A0A381UZU9_9ZZZZ</name>
<proteinExistence type="predicted"/>
<dbReference type="SUPFAM" id="SSF51556">
    <property type="entry name" value="Metallo-dependent hydrolases"/>
    <property type="match status" value="1"/>
</dbReference>
<gene>
    <name evidence="2" type="ORF">METZ01_LOCUS85982</name>
</gene>
<evidence type="ECO:0000313" key="2">
    <source>
        <dbReference type="EMBL" id="SVA33128.1"/>
    </source>
</evidence>
<dbReference type="Gene3D" id="3.20.20.140">
    <property type="entry name" value="Metal-dependent hydrolases"/>
    <property type="match status" value="1"/>
</dbReference>
<evidence type="ECO:0000259" key="1">
    <source>
        <dbReference type="Pfam" id="PF01979"/>
    </source>
</evidence>
<dbReference type="InterPro" id="IPR020043">
    <property type="entry name" value="Deacetylase_Atu3266-like"/>
</dbReference>
<protein>
    <recommendedName>
        <fullName evidence="1">Amidohydrolase-related domain-containing protein</fullName>
    </recommendedName>
</protein>
<dbReference type="SUPFAM" id="SSF51338">
    <property type="entry name" value="Composite domain of metallo-dependent hydrolases"/>
    <property type="match status" value="1"/>
</dbReference>
<dbReference type="InterPro" id="IPR006680">
    <property type="entry name" value="Amidohydro-rel"/>
</dbReference>
<dbReference type="Gene3D" id="2.30.40.10">
    <property type="entry name" value="Urease, subunit C, domain 1"/>
    <property type="match status" value="1"/>
</dbReference>
<dbReference type="InterPro" id="IPR032466">
    <property type="entry name" value="Metal_Hydrolase"/>
</dbReference>